<evidence type="ECO:0000259" key="15">
    <source>
        <dbReference type="PROSITE" id="PS50893"/>
    </source>
</evidence>
<evidence type="ECO:0000256" key="1">
    <source>
        <dbReference type="ARBA" id="ARBA00004259"/>
    </source>
</evidence>
<evidence type="ECO:0000256" key="11">
    <source>
        <dbReference type="ARBA" id="ARBA00023242"/>
    </source>
</evidence>
<dbReference type="Pfam" id="PF00005">
    <property type="entry name" value="ABC_tran"/>
    <property type="match status" value="2"/>
</dbReference>
<keyword evidence="9" id="KW-0067">ATP-binding</keyword>
<evidence type="ECO:0000256" key="5">
    <source>
        <dbReference type="ARBA" id="ARBA00022490"/>
    </source>
</evidence>
<feature type="compositionally biased region" description="Basic and acidic residues" evidence="14">
    <location>
        <begin position="353"/>
        <end position="391"/>
    </location>
</feature>
<feature type="coiled-coil region" evidence="13">
    <location>
        <begin position="176"/>
        <end position="221"/>
    </location>
</feature>
<dbReference type="PROSITE" id="PS50893">
    <property type="entry name" value="ABC_TRANSPORTER_2"/>
    <property type="match status" value="2"/>
</dbReference>
<dbReference type="EMBL" id="VTPC01000803">
    <property type="protein sequence ID" value="KAF2904281.1"/>
    <property type="molecule type" value="Genomic_DNA"/>
</dbReference>
<keyword evidence="8" id="KW-0547">Nucleotide-binding</keyword>
<reference evidence="16" key="1">
    <citation type="submission" date="2019-08" db="EMBL/GenBank/DDBJ databases">
        <title>The genome of the North American firefly Photinus pyralis.</title>
        <authorList>
            <consortium name="Photinus pyralis genome working group"/>
            <person name="Fallon T.R."/>
            <person name="Sander Lower S.E."/>
            <person name="Weng J.-K."/>
        </authorList>
    </citation>
    <scope>NUCLEOTIDE SEQUENCE</scope>
    <source>
        <strain evidence="16">TRF0915ILg1</strain>
        <tissue evidence="16">Whole body</tissue>
    </source>
</reference>
<dbReference type="InterPro" id="IPR027417">
    <property type="entry name" value="P-loop_NTPase"/>
</dbReference>
<comment type="similarity">
    <text evidence="4">Belongs to the ABC transporter superfamily. ABCF family. EF3 subfamily.</text>
</comment>
<feature type="domain" description="ABC transporter" evidence="15">
    <location>
        <begin position="100"/>
        <end position="344"/>
    </location>
</feature>
<sequence>MYQRKMMKLKLKRTFQKLLKKVSEINLEENGNAVTETVSDKKLTHKEKKKLKKQQEYEKQMETMLKKGGLGHSDLESNFTVSQAQRSAGQMAALENAVDIKIDNFSISAKGNDLFVNASLLIANGRRYGLVGPNGHGKTTLLRHIAQRAFAIPPNIDILYCEQEVVADDLTAVESVMKADTKLIELQEECKKLESEFSAGNVDIQDRLNEVYAELKALNADSAEPRARRILAGLGFSKEMQNRATKNFSGGWRMRVSLARALYMEPTLLLLDEPTNHLDLNAVIWLDNYLQNWKKTLLIVSHDQSFLDNVCNEIIHLDQQKLYYYKGNYSMFKKMFIQKRKEMIKEYEKQEKKIKDMKSHGSSKKVAEKKQKEALTRKQEKNRTKMNKQEEDSGVTELLQKPRDYIVKFSFPDPPPLQPPILGLHNVTFAYSGQKPLFIETDFGIDLNSRIAIVGPNGVGKSTFLKLLTGDLSANKGELRKNHRLHIGRFDQHSGEHLTAEETPSEYLMRLFDLPYEKARKQLGTFGLVSHAHTIKMKDLSGGQKARVALAELCLNAPDVVILDEPTNNLDIESIDALADAINGYKGGVIIVSHDERLIRETECTLFIIEDQTINEVDGDFDDYRKELLESLGEVVNNPSIAANAAVAQ</sequence>
<keyword evidence="7" id="KW-0677">Repeat</keyword>
<evidence type="ECO:0000256" key="3">
    <source>
        <dbReference type="ARBA" id="ARBA00004642"/>
    </source>
</evidence>
<dbReference type="InterPro" id="IPR003593">
    <property type="entry name" value="AAA+_ATPase"/>
</dbReference>
<accession>A0A8K0DJ59</accession>
<dbReference type="Proteomes" id="UP000801492">
    <property type="component" value="Unassembled WGS sequence"/>
</dbReference>
<dbReference type="GO" id="GO:0005654">
    <property type="term" value="C:nucleoplasm"/>
    <property type="evidence" value="ECO:0007669"/>
    <property type="project" value="UniProtKB-SubCell"/>
</dbReference>
<evidence type="ECO:0000256" key="13">
    <source>
        <dbReference type="SAM" id="Coils"/>
    </source>
</evidence>
<dbReference type="FunFam" id="3.40.50.300:FF:000471">
    <property type="entry name" value="ATP-binding cassette, sub-family F (GCN20), member 1"/>
    <property type="match status" value="1"/>
</dbReference>
<evidence type="ECO:0000313" key="16">
    <source>
        <dbReference type="EMBL" id="KAF2904281.1"/>
    </source>
</evidence>
<dbReference type="InterPro" id="IPR017871">
    <property type="entry name" value="ABC_transporter-like_CS"/>
</dbReference>
<evidence type="ECO:0000256" key="9">
    <source>
        <dbReference type="ARBA" id="ARBA00022840"/>
    </source>
</evidence>
<name>A0A8K0DJ59_IGNLU</name>
<dbReference type="InterPro" id="IPR050611">
    <property type="entry name" value="ABCF"/>
</dbReference>
<dbReference type="GO" id="GO:0005737">
    <property type="term" value="C:cytoplasm"/>
    <property type="evidence" value="ECO:0007669"/>
    <property type="project" value="UniProtKB-SubCell"/>
</dbReference>
<proteinExistence type="inferred from homology"/>
<dbReference type="OrthoDB" id="2110130at2759"/>
<feature type="domain" description="ABC transporter" evidence="15">
    <location>
        <begin position="422"/>
        <end position="636"/>
    </location>
</feature>
<dbReference type="PROSITE" id="PS00211">
    <property type="entry name" value="ABC_TRANSPORTER_1"/>
    <property type="match status" value="1"/>
</dbReference>
<evidence type="ECO:0000256" key="6">
    <source>
        <dbReference type="ARBA" id="ARBA00022553"/>
    </source>
</evidence>
<dbReference type="GO" id="GO:0005635">
    <property type="term" value="C:nuclear envelope"/>
    <property type="evidence" value="ECO:0007669"/>
    <property type="project" value="UniProtKB-SubCell"/>
</dbReference>
<dbReference type="CDD" id="cd03221">
    <property type="entry name" value="ABCF_EF-3"/>
    <property type="match status" value="2"/>
</dbReference>
<evidence type="ECO:0000256" key="10">
    <source>
        <dbReference type="ARBA" id="ARBA00023159"/>
    </source>
</evidence>
<dbReference type="PANTHER" id="PTHR19211">
    <property type="entry name" value="ATP-BINDING TRANSPORT PROTEIN-RELATED"/>
    <property type="match status" value="1"/>
</dbReference>
<gene>
    <name evidence="16" type="ORF">ILUMI_01900</name>
</gene>
<keyword evidence="17" id="KW-1185">Reference proteome</keyword>
<feature type="region of interest" description="Disordered" evidence="14">
    <location>
        <begin position="353"/>
        <end position="395"/>
    </location>
</feature>
<dbReference type="GO" id="GO:0016887">
    <property type="term" value="F:ATP hydrolysis activity"/>
    <property type="evidence" value="ECO:0007669"/>
    <property type="project" value="InterPro"/>
</dbReference>
<dbReference type="SUPFAM" id="SSF52540">
    <property type="entry name" value="P-loop containing nucleoside triphosphate hydrolases"/>
    <property type="match status" value="2"/>
</dbReference>
<evidence type="ECO:0000256" key="4">
    <source>
        <dbReference type="ARBA" id="ARBA00011054"/>
    </source>
</evidence>
<comment type="caution">
    <text evidence="16">The sequence shown here is derived from an EMBL/GenBank/DDBJ whole genome shotgun (WGS) entry which is preliminary data.</text>
</comment>
<comment type="subcellular location">
    <subcellularLocation>
        <location evidence="2">Cytoplasm</location>
    </subcellularLocation>
    <subcellularLocation>
        <location evidence="1">Nucleus envelope</location>
    </subcellularLocation>
    <subcellularLocation>
        <location evidence="3">Nucleus</location>
        <location evidence="3">Nucleoplasm</location>
    </subcellularLocation>
</comment>
<dbReference type="FunFam" id="3.40.50.300:FF:000472">
    <property type="entry name" value="ATP-binding cassette, sub-family F (GCN20), member 1"/>
    <property type="match status" value="1"/>
</dbReference>
<protein>
    <recommendedName>
        <fullName evidence="12">ATP-binding cassette sub-family F member 1</fullName>
    </recommendedName>
</protein>
<dbReference type="InterPro" id="IPR032781">
    <property type="entry name" value="ABC_tran_Xtn"/>
</dbReference>
<dbReference type="AlphaFoldDB" id="A0A8K0DJ59"/>
<evidence type="ECO:0000256" key="12">
    <source>
        <dbReference type="ARBA" id="ARBA00073921"/>
    </source>
</evidence>
<keyword evidence="11" id="KW-0539">Nucleus</keyword>
<evidence type="ECO:0000256" key="8">
    <source>
        <dbReference type="ARBA" id="ARBA00022741"/>
    </source>
</evidence>
<evidence type="ECO:0000256" key="14">
    <source>
        <dbReference type="SAM" id="MobiDB-lite"/>
    </source>
</evidence>
<evidence type="ECO:0000256" key="2">
    <source>
        <dbReference type="ARBA" id="ARBA00004496"/>
    </source>
</evidence>
<keyword evidence="13" id="KW-0175">Coiled coil</keyword>
<dbReference type="PANTHER" id="PTHR19211:SF14">
    <property type="entry name" value="ATP-BINDING CASSETTE SUB-FAMILY F MEMBER 1"/>
    <property type="match status" value="1"/>
</dbReference>
<dbReference type="Gene3D" id="3.40.50.300">
    <property type="entry name" value="P-loop containing nucleotide triphosphate hydrolases"/>
    <property type="match status" value="2"/>
</dbReference>
<dbReference type="InterPro" id="IPR003439">
    <property type="entry name" value="ABC_transporter-like_ATP-bd"/>
</dbReference>
<dbReference type="GO" id="GO:0005524">
    <property type="term" value="F:ATP binding"/>
    <property type="evidence" value="ECO:0007669"/>
    <property type="project" value="UniProtKB-KW"/>
</dbReference>
<keyword evidence="10" id="KW-0010">Activator</keyword>
<dbReference type="SMART" id="SM00382">
    <property type="entry name" value="AAA"/>
    <property type="match status" value="2"/>
</dbReference>
<evidence type="ECO:0000256" key="7">
    <source>
        <dbReference type="ARBA" id="ARBA00022737"/>
    </source>
</evidence>
<organism evidence="16 17">
    <name type="scientific">Ignelater luminosus</name>
    <name type="common">Cucubano</name>
    <name type="synonym">Pyrophorus luminosus</name>
    <dbReference type="NCBI Taxonomy" id="2038154"/>
    <lineage>
        <taxon>Eukaryota</taxon>
        <taxon>Metazoa</taxon>
        <taxon>Ecdysozoa</taxon>
        <taxon>Arthropoda</taxon>
        <taxon>Hexapoda</taxon>
        <taxon>Insecta</taxon>
        <taxon>Pterygota</taxon>
        <taxon>Neoptera</taxon>
        <taxon>Endopterygota</taxon>
        <taxon>Coleoptera</taxon>
        <taxon>Polyphaga</taxon>
        <taxon>Elateriformia</taxon>
        <taxon>Elateroidea</taxon>
        <taxon>Elateridae</taxon>
        <taxon>Agrypninae</taxon>
        <taxon>Pyrophorini</taxon>
        <taxon>Ignelater</taxon>
    </lineage>
</organism>
<dbReference type="Pfam" id="PF12848">
    <property type="entry name" value="ABC_tran_Xtn"/>
    <property type="match status" value="1"/>
</dbReference>
<keyword evidence="6" id="KW-0597">Phosphoprotein</keyword>
<evidence type="ECO:0000313" key="17">
    <source>
        <dbReference type="Proteomes" id="UP000801492"/>
    </source>
</evidence>
<keyword evidence="5" id="KW-0963">Cytoplasm</keyword>